<reference evidence="1 2" key="1">
    <citation type="submission" date="2014-12" db="EMBL/GenBank/DDBJ databases">
        <title>Isolation of bacteria from lake water.</title>
        <authorList>
            <person name="Sheng K.-Y."/>
            <person name="Chin P.-S."/>
            <person name="Chan K.-G."/>
            <person name="Tan G.S."/>
        </authorList>
    </citation>
    <scope>NUCLEOTIDE SEQUENCE [LARGE SCALE GENOMIC DNA]</scope>
    <source>
        <strain evidence="1 2">KY4</strain>
    </source>
</reference>
<dbReference type="OrthoDB" id="8898236at2"/>
<gene>
    <name evidence="1" type="ORF">RP29_17230</name>
</gene>
<dbReference type="PATRIC" id="fig|80878.5.peg.3377"/>
<dbReference type="STRING" id="80878.RP29_17230"/>
<comment type="caution">
    <text evidence="1">The sequence shown here is derived from an EMBL/GenBank/DDBJ whole genome shotgun (WGS) entry which is preliminary data.</text>
</comment>
<organism evidence="1 2">
    <name type="scientific">Acidovorax temperans</name>
    <dbReference type="NCBI Taxonomy" id="80878"/>
    <lineage>
        <taxon>Bacteria</taxon>
        <taxon>Pseudomonadati</taxon>
        <taxon>Pseudomonadota</taxon>
        <taxon>Betaproteobacteria</taxon>
        <taxon>Burkholderiales</taxon>
        <taxon>Comamonadaceae</taxon>
        <taxon>Acidovorax</taxon>
    </lineage>
</organism>
<evidence type="ECO:0000313" key="1">
    <source>
        <dbReference type="EMBL" id="KJA09345.1"/>
    </source>
</evidence>
<dbReference type="EMBL" id="JXYQ01000066">
    <property type="protein sequence ID" value="KJA09345.1"/>
    <property type="molecule type" value="Genomic_DNA"/>
</dbReference>
<accession>A0A0D7K4W9</accession>
<evidence type="ECO:0000313" key="2">
    <source>
        <dbReference type="Proteomes" id="UP000032566"/>
    </source>
</evidence>
<dbReference type="Proteomes" id="UP000032566">
    <property type="component" value="Unassembled WGS sequence"/>
</dbReference>
<dbReference type="RefSeq" id="WP_044401472.1">
    <property type="nucleotide sequence ID" value="NZ_JXYQ01000066.1"/>
</dbReference>
<proteinExistence type="predicted"/>
<name>A0A0D7K4W9_9BURK</name>
<sequence length="172" mass="19153">MTTSDLPVSSPSGLPEGWFAGREAFQQMVRDAFATAAREGWAEILISDANFHDWPLGERAVVESLQAWAKGGRRFTMLAVSYDDVIRRHARFVGWRGTWDHIMTCRKSPAADPLELPSVLWSPGWVMQRLDPVRCAGVAGGEADRRVLVREVLNEWLRSKSSPGFPSTTLGL</sequence>
<protein>
    <submittedName>
        <fullName evidence="1">Uncharacterized protein</fullName>
    </submittedName>
</protein>
<dbReference type="AlphaFoldDB" id="A0A0D7K4W9"/>
<keyword evidence="2" id="KW-1185">Reference proteome</keyword>